<dbReference type="EMBL" id="BGPR01034096">
    <property type="protein sequence ID" value="GBO08301.1"/>
    <property type="molecule type" value="Genomic_DNA"/>
</dbReference>
<sequence length="148" mass="17174">MCALIIETILPRVNHVQLRHSGRKRLLPLPSERGVNKSVTCKIKHGRPVPKSYYISKRGKKLSLDPDVEKLTVMALSKEEITFDVKEENSYLEWEFETKNRDIDFSLLFKGESPEGMEHVVFIPKQRMDTCYEPERGCFKCEKVGNCE</sequence>
<organism evidence="1 2">
    <name type="scientific">Araneus ventricosus</name>
    <name type="common">Orbweaver spider</name>
    <name type="synonym">Epeira ventricosa</name>
    <dbReference type="NCBI Taxonomy" id="182803"/>
    <lineage>
        <taxon>Eukaryota</taxon>
        <taxon>Metazoa</taxon>
        <taxon>Ecdysozoa</taxon>
        <taxon>Arthropoda</taxon>
        <taxon>Chelicerata</taxon>
        <taxon>Arachnida</taxon>
        <taxon>Araneae</taxon>
        <taxon>Araneomorphae</taxon>
        <taxon>Entelegynae</taxon>
        <taxon>Araneoidea</taxon>
        <taxon>Araneidae</taxon>
        <taxon>Araneus</taxon>
    </lineage>
</organism>
<protein>
    <submittedName>
        <fullName evidence="1">Uncharacterized protein</fullName>
    </submittedName>
</protein>
<gene>
    <name evidence="1" type="ORF">AVEN_171615_1</name>
</gene>
<reference evidence="1 2" key="1">
    <citation type="journal article" date="2019" name="Sci. Rep.">
        <title>Orb-weaving spider Araneus ventricosus genome elucidates the spidroin gene catalogue.</title>
        <authorList>
            <person name="Kono N."/>
            <person name="Nakamura H."/>
            <person name="Ohtoshi R."/>
            <person name="Moran D.A.P."/>
            <person name="Shinohara A."/>
            <person name="Yoshida Y."/>
            <person name="Fujiwara M."/>
            <person name="Mori M."/>
            <person name="Tomita M."/>
            <person name="Arakawa K."/>
        </authorList>
    </citation>
    <scope>NUCLEOTIDE SEQUENCE [LARGE SCALE GENOMIC DNA]</scope>
</reference>
<dbReference type="InterPro" id="IPR051064">
    <property type="entry name" value="SEC14/CRAL-TRIO_domain"/>
</dbReference>
<dbReference type="SUPFAM" id="SSF101576">
    <property type="entry name" value="Supernatant protein factor (SPF), C-terminal domain"/>
    <property type="match status" value="1"/>
</dbReference>
<comment type="caution">
    <text evidence="1">The sequence shown here is derived from an EMBL/GenBank/DDBJ whole genome shotgun (WGS) entry which is preliminary data.</text>
</comment>
<proteinExistence type="predicted"/>
<dbReference type="OrthoDB" id="6435818at2759"/>
<dbReference type="PANTHER" id="PTHR23324">
    <property type="entry name" value="SEC14 RELATED PROTEIN"/>
    <property type="match status" value="1"/>
</dbReference>
<accession>A0A4Y2U8B8</accession>
<dbReference type="Gene3D" id="2.60.120.680">
    <property type="entry name" value="GOLD domain"/>
    <property type="match status" value="1"/>
</dbReference>
<dbReference type="PANTHER" id="PTHR23324:SF83">
    <property type="entry name" value="SEC14-LIKE PROTEIN 2"/>
    <property type="match status" value="1"/>
</dbReference>
<dbReference type="GO" id="GO:0005737">
    <property type="term" value="C:cytoplasm"/>
    <property type="evidence" value="ECO:0007669"/>
    <property type="project" value="TreeGrafter"/>
</dbReference>
<dbReference type="Proteomes" id="UP000499080">
    <property type="component" value="Unassembled WGS sequence"/>
</dbReference>
<evidence type="ECO:0000313" key="1">
    <source>
        <dbReference type="EMBL" id="GBO08301.1"/>
    </source>
</evidence>
<keyword evidence="2" id="KW-1185">Reference proteome</keyword>
<dbReference type="InterPro" id="IPR036598">
    <property type="entry name" value="GOLD_dom_sf"/>
</dbReference>
<evidence type="ECO:0000313" key="2">
    <source>
        <dbReference type="Proteomes" id="UP000499080"/>
    </source>
</evidence>
<dbReference type="AlphaFoldDB" id="A0A4Y2U8B8"/>
<name>A0A4Y2U8B8_ARAVE</name>